<name>A0AAN9XJX7_PSOTE</name>
<dbReference type="AlphaFoldDB" id="A0AAN9XJX7"/>
<organism evidence="1 2">
    <name type="scientific">Psophocarpus tetragonolobus</name>
    <name type="common">Winged bean</name>
    <name type="synonym">Dolichos tetragonolobus</name>
    <dbReference type="NCBI Taxonomy" id="3891"/>
    <lineage>
        <taxon>Eukaryota</taxon>
        <taxon>Viridiplantae</taxon>
        <taxon>Streptophyta</taxon>
        <taxon>Embryophyta</taxon>
        <taxon>Tracheophyta</taxon>
        <taxon>Spermatophyta</taxon>
        <taxon>Magnoliopsida</taxon>
        <taxon>eudicotyledons</taxon>
        <taxon>Gunneridae</taxon>
        <taxon>Pentapetalae</taxon>
        <taxon>rosids</taxon>
        <taxon>fabids</taxon>
        <taxon>Fabales</taxon>
        <taxon>Fabaceae</taxon>
        <taxon>Papilionoideae</taxon>
        <taxon>50 kb inversion clade</taxon>
        <taxon>NPAAA clade</taxon>
        <taxon>indigoferoid/millettioid clade</taxon>
        <taxon>Phaseoleae</taxon>
        <taxon>Psophocarpus</taxon>
    </lineage>
</organism>
<proteinExistence type="predicted"/>
<keyword evidence="2" id="KW-1185">Reference proteome</keyword>
<dbReference type="Proteomes" id="UP001386955">
    <property type="component" value="Unassembled WGS sequence"/>
</dbReference>
<reference evidence="1 2" key="1">
    <citation type="submission" date="2024-01" db="EMBL/GenBank/DDBJ databases">
        <title>The genomes of 5 underutilized Papilionoideae crops provide insights into root nodulation and disease resistanc.</title>
        <authorList>
            <person name="Jiang F."/>
        </authorList>
    </citation>
    <scope>NUCLEOTIDE SEQUENCE [LARGE SCALE GENOMIC DNA]</scope>
    <source>
        <strain evidence="1">DUOXIRENSHENG_FW03</strain>
        <tissue evidence="1">Leaves</tissue>
    </source>
</reference>
<protein>
    <submittedName>
        <fullName evidence="1">Uncharacterized protein</fullName>
    </submittedName>
</protein>
<comment type="caution">
    <text evidence="1">The sequence shown here is derived from an EMBL/GenBank/DDBJ whole genome shotgun (WGS) entry which is preliminary data.</text>
</comment>
<sequence length="152" mass="17122">MRQRSSLLHERSFPSSAMDWFSIGKRTKPLGGPFPKAEFLKAEVFNQMALSKLFTALCIVDEFKVFIDKIKLRDNLVKQVIHLLPIQKPPPLQEHKGKDDDSTLMKFNSIDPFVSYTGVGGECPTSSLMQTFICGPHNPQLPSKELESNVCI</sequence>
<evidence type="ECO:0000313" key="2">
    <source>
        <dbReference type="Proteomes" id="UP001386955"/>
    </source>
</evidence>
<evidence type="ECO:0000313" key="1">
    <source>
        <dbReference type="EMBL" id="KAK7395069.1"/>
    </source>
</evidence>
<accession>A0AAN9XJX7</accession>
<dbReference type="EMBL" id="JAYMYS010000004">
    <property type="protein sequence ID" value="KAK7395069.1"/>
    <property type="molecule type" value="Genomic_DNA"/>
</dbReference>
<gene>
    <name evidence="1" type="ORF">VNO78_15611</name>
</gene>